<dbReference type="GO" id="GO:0006357">
    <property type="term" value="P:regulation of transcription by RNA polymerase II"/>
    <property type="evidence" value="ECO:0007669"/>
    <property type="project" value="TreeGrafter"/>
</dbReference>
<feature type="domain" description="DUF659" evidence="2">
    <location>
        <begin position="48"/>
        <end position="186"/>
    </location>
</feature>
<dbReference type="SUPFAM" id="SSF53098">
    <property type="entry name" value="Ribonuclease H-like"/>
    <property type="match status" value="1"/>
</dbReference>
<feature type="region of interest" description="Disordered" evidence="1">
    <location>
        <begin position="711"/>
        <end position="746"/>
    </location>
</feature>
<sequence>MKVTPQAQQKLNDLLFNLVCGMGSSFNAIKNPIIVDVLQQLSPGFKIPSRKDLSGRLLTKKDQEVMKEVEEALKGKMVTLLLDGWNNCARDHLFAFVATCEGKSYVFSVHNTTSKDKTGDAALLLIEDEIEMLGKKGIEVVAVISDDGGDMRKARKSLLAKRPQLTIEKCFAHQLNLVVGNIFKGSPYLKDISQRMLAVIVWFTNHSKAMSLLLSQARRDDPKFGPTTFIHPAPTRWTSHWAAACHLRQWKAALHSVCFNMHSKVMGMAGAGTKNRQTAQTVLDIALEKSFWDGLDDLITILSPLTISTYVLQANTTTLDMVFFEFGKLYTHFVPLQTLGSRFVRDAAAIIIQSLEKRWAAADQDVFIACALLNPFFGLTRVGISNNALPGNMSYALIKSLWIRFFPEETSHQTLDHLSEEWSAYYHRKPDPNLRRYTNAVFDLQGEAEKAKRNNSPLDPAGIWRLLGNSVSSPLIRLTLRLFAAVPNSAACERLFSLMGDIHTKKRNRLHTSKAVKLARIRASLLEMTTTKEEAKRAALQEQRAKRAKKDKPLAKGQAKGQKVKMNERVGDAGLSKWTPLDVLRRRNQVAEIGDWDEVMREADEERRYQGVLGGDNWEDVEADYEERMIQDGVNMMMREWFVELDNERGGNEADTTTTLEKLPLSTLFGLDECTSFEKSQVAVISDSIGQILAREDTQFLSEEAEYSHKTIEVVEISDDEDGSETGEKDESDEEQDEEMDLDRAF</sequence>
<dbReference type="EMBL" id="AWGJ01000004">
    <property type="protein sequence ID" value="ODN80457.1"/>
    <property type="molecule type" value="Genomic_DNA"/>
</dbReference>
<feature type="compositionally biased region" description="Acidic residues" evidence="1">
    <location>
        <begin position="716"/>
        <end position="746"/>
    </location>
</feature>
<dbReference type="InterPro" id="IPR052717">
    <property type="entry name" value="Vacuolar_transposase_reg"/>
</dbReference>
<dbReference type="STRING" id="1295533.A0A1E3HVW0"/>
<keyword evidence="4" id="KW-1185">Reference proteome</keyword>
<feature type="region of interest" description="Disordered" evidence="1">
    <location>
        <begin position="540"/>
        <end position="564"/>
    </location>
</feature>
<evidence type="ECO:0000259" key="2">
    <source>
        <dbReference type="Pfam" id="PF04937"/>
    </source>
</evidence>
<dbReference type="InterPro" id="IPR007021">
    <property type="entry name" value="DUF659"/>
</dbReference>
<dbReference type="Pfam" id="PF04937">
    <property type="entry name" value="DUF659"/>
    <property type="match status" value="1"/>
</dbReference>
<dbReference type="OrthoDB" id="2423954at2759"/>
<dbReference type="Proteomes" id="UP000094065">
    <property type="component" value="Unassembled WGS sequence"/>
</dbReference>
<reference evidence="3 4" key="1">
    <citation type="submission" date="2016-06" db="EMBL/GenBank/DDBJ databases">
        <title>Evolution of pathogenesis and genome organization in the Tremellales.</title>
        <authorList>
            <person name="Cuomo C."/>
            <person name="Litvintseva A."/>
            <person name="Heitman J."/>
            <person name="Chen Y."/>
            <person name="Sun S."/>
            <person name="Springer D."/>
            <person name="Dromer F."/>
            <person name="Young S."/>
            <person name="Zeng Q."/>
            <person name="Chapman S."/>
            <person name="Gujja S."/>
            <person name="Saif S."/>
            <person name="Birren B."/>
        </authorList>
    </citation>
    <scope>NUCLEOTIDE SEQUENCE [LARGE SCALE GENOMIC DNA]</scope>
    <source>
        <strain evidence="3 4">CBS 6039</strain>
    </source>
</reference>
<accession>A0A1E3HVW0</accession>
<comment type="caution">
    <text evidence="3">The sequence shown here is derived from an EMBL/GenBank/DDBJ whole genome shotgun (WGS) entry which is preliminary data.</text>
</comment>
<evidence type="ECO:0000313" key="3">
    <source>
        <dbReference type="EMBL" id="ODN80457.1"/>
    </source>
</evidence>
<protein>
    <recommendedName>
        <fullName evidence="2">DUF659 domain-containing protein</fullName>
    </recommendedName>
</protein>
<dbReference type="GO" id="GO:0005634">
    <property type="term" value="C:nucleus"/>
    <property type="evidence" value="ECO:0007669"/>
    <property type="project" value="TreeGrafter"/>
</dbReference>
<evidence type="ECO:0000256" key="1">
    <source>
        <dbReference type="SAM" id="MobiDB-lite"/>
    </source>
</evidence>
<organism evidence="3 4">
    <name type="scientific">Cryptococcus amylolentus CBS 6039</name>
    <dbReference type="NCBI Taxonomy" id="1295533"/>
    <lineage>
        <taxon>Eukaryota</taxon>
        <taxon>Fungi</taxon>
        <taxon>Dikarya</taxon>
        <taxon>Basidiomycota</taxon>
        <taxon>Agaricomycotina</taxon>
        <taxon>Tremellomycetes</taxon>
        <taxon>Tremellales</taxon>
        <taxon>Cryptococcaceae</taxon>
        <taxon>Cryptococcus</taxon>
    </lineage>
</organism>
<gene>
    <name evidence="3" type="ORF">L202_02697</name>
</gene>
<proteinExistence type="predicted"/>
<dbReference type="PANTHER" id="PTHR46169">
    <property type="entry name" value="DNA REPLICATION-RELATED ELEMENT FACTOR, ISOFORM A"/>
    <property type="match status" value="1"/>
</dbReference>
<name>A0A1E3HVW0_9TREE</name>
<dbReference type="RefSeq" id="XP_018995023.1">
    <property type="nucleotide sequence ID" value="XM_019136354.1"/>
</dbReference>
<dbReference type="AlphaFoldDB" id="A0A1E3HVW0"/>
<evidence type="ECO:0000313" key="4">
    <source>
        <dbReference type="Proteomes" id="UP000094065"/>
    </source>
</evidence>
<dbReference type="InterPro" id="IPR012337">
    <property type="entry name" value="RNaseH-like_sf"/>
</dbReference>
<dbReference type="PANTHER" id="PTHR46169:SF29">
    <property type="entry name" value="DNA REPLICATION-RELATED ELEMENT FACTOR, ISOFORM A"/>
    <property type="match status" value="1"/>
</dbReference>
<dbReference type="GeneID" id="30154006"/>